<organism evidence="6 7">
    <name type="scientific">Paractinoplanes atraurantiacus</name>
    <dbReference type="NCBI Taxonomy" id="1036182"/>
    <lineage>
        <taxon>Bacteria</taxon>
        <taxon>Bacillati</taxon>
        <taxon>Actinomycetota</taxon>
        <taxon>Actinomycetes</taxon>
        <taxon>Micromonosporales</taxon>
        <taxon>Micromonosporaceae</taxon>
        <taxon>Paractinoplanes</taxon>
    </lineage>
</organism>
<dbReference type="Gene3D" id="3.20.20.70">
    <property type="entry name" value="Aldolase class I"/>
    <property type="match status" value="1"/>
</dbReference>
<dbReference type="EMBL" id="OBDY01000002">
    <property type="protein sequence ID" value="SNY24327.1"/>
    <property type="molecule type" value="Genomic_DNA"/>
</dbReference>
<dbReference type="OrthoDB" id="3543921at2"/>
<dbReference type="EC" id="2.3.1.39" evidence="1"/>
<dbReference type="NCBIfam" id="TIGR02814">
    <property type="entry name" value="pfaD_fam"/>
    <property type="match status" value="1"/>
</dbReference>
<evidence type="ECO:0000259" key="5">
    <source>
        <dbReference type="SMART" id="SM00827"/>
    </source>
</evidence>
<name>A0A285GL82_9ACTN</name>
<dbReference type="InterPro" id="IPR016035">
    <property type="entry name" value="Acyl_Trfase/lysoPLipase"/>
</dbReference>
<dbReference type="GO" id="GO:0004314">
    <property type="term" value="F:[acyl-carrier-protein] S-malonyltransferase activity"/>
    <property type="evidence" value="ECO:0007669"/>
    <property type="project" value="UniProtKB-EC"/>
</dbReference>
<evidence type="ECO:0000256" key="4">
    <source>
        <dbReference type="ARBA" id="ARBA00048462"/>
    </source>
</evidence>
<dbReference type="InterPro" id="IPR050858">
    <property type="entry name" value="Mal-CoA-ACP_Trans/PKS_FabD"/>
</dbReference>
<feature type="domain" description="Malonyl-CoA:ACP transacylase (MAT)" evidence="5">
    <location>
        <begin position="5"/>
        <end position="321"/>
    </location>
</feature>
<dbReference type="SUPFAM" id="SSF55048">
    <property type="entry name" value="Probable ACP-binding domain of malonyl-CoA ACP transacylase"/>
    <property type="match status" value="1"/>
</dbReference>
<dbReference type="Gene3D" id="3.40.366.10">
    <property type="entry name" value="Malonyl-Coenzyme A Acyl Carrier Protein, domain 2"/>
    <property type="match status" value="1"/>
</dbReference>
<dbReference type="Pfam" id="PF21607">
    <property type="entry name" value="FabD_helical_ins"/>
    <property type="match status" value="1"/>
</dbReference>
<gene>
    <name evidence="6" type="ORF">SAMN05421748_102179</name>
</gene>
<dbReference type="SMART" id="SM00827">
    <property type="entry name" value="PKS_AT"/>
    <property type="match status" value="1"/>
</dbReference>
<dbReference type="GO" id="GO:0005829">
    <property type="term" value="C:cytosol"/>
    <property type="evidence" value="ECO:0007669"/>
    <property type="project" value="TreeGrafter"/>
</dbReference>
<dbReference type="Gene3D" id="3.30.70.250">
    <property type="entry name" value="Malonyl-CoA ACP transacylase, ACP-binding"/>
    <property type="match status" value="1"/>
</dbReference>
<dbReference type="GO" id="GO:0006633">
    <property type="term" value="P:fatty acid biosynthetic process"/>
    <property type="evidence" value="ECO:0007669"/>
    <property type="project" value="TreeGrafter"/>
</dbReference>
<sequence length="766" mass="82430">MTAWLFPGQGAQRRGMGGELFDRHPGLVRIADEILGYSVAELCRLDPGDRLSDTRYAQPALFVVGALGHLDRLRSEPPPSHLAGHSLGEYPALFAAGSFDFATGVRLVQRRGELMGRARGGGMLAVLGPIAAEAERLLAETGHTDVDVANDNADDQVVLSGPVESLAAVAELVRARGGRCQPLAVSAAFHSRYMADAAEAFAGHLAEVEIADPGLPTLSNVTGRPYRPHTVRELLAEQIRRPVRWAACMRHLRDEGVEEIAEIGPGTVLTGLWRAAARARRRAQAQVIPAALAVSPAPAAPAAPEVEPASRLGSAAFRRDYDVRYAYAAGAMYRGIASTDLVIRLGRAGLLGFFGAGGLRPAAIEAAVDTLEAALGPGGRWGMNLLCTLDNPALEETIVDLYLRRGVRQVEAAAYPRLTPSLIRYRFSGAHRDRAGRAVVVNRVLAKVSRPEVADAFLRPPPETVLRRLVERGRLSPDEAAVAAELPVSDDLCVESDSGGHTDGGAAVVLLPSIRRLRDEVTAACGYPGRVRVGAAGGLGTPEAVAAMFLLGADFVLTGSINQCTPEAGTSDEVKDILATLDVQDTAYAPAGDMLEAGARVQVVRRGTLFAARANRLLQLFRQYSSLTDVAAPVRRTIEQEHWGRTFDEVWQETRAYLAQQHPDQLARAERDPRRQMAHVLRWYFRHSTETALAGGPDRVNYQIHCGPAMGAFNRWAQGSDLEKWRDRHVDEVARRLMSGAAAFLSERFAASAIVDAPTPPSAAQQ</sequence>
<dbReference type="InterPro" id="IPR013785">
    <property type="entry name" value="Aldolase_TIM"/>
</dbReference>
<dbReference type="RefSeq" id="WP_097318945.1">
    <property type="nucleotide sequence ID" value="NZ_OBDY01000002.1"/>
</dbReference>
<dbReference type="AlphaFoldDB" id="A0A285GL82"/>
<keyword evidence="3 6" id="KW-0012">Acyltransferase</keyword>
<keyword evidence="7" id="KW-1185">Reference proteome</keyword>
<comment type="catalytic activity">
    <reaction evidence="4">
        <text>holo-[ACP] + malonyl-CoA = malonyl-[ACP] + CoA</text>
        <dbReference type="Rhea" id="RHEA:41792"/>
        <dbReference type="Rhea" id="RHEA-COMP:9623"/>
        <dbReference type="Rhea" id="RHEA-COMP:9685"/>
        <dbReference type="ChEBI" id="CHEBI:57287"/>
        <dbReference type="ChEBI" id="CHEBI:57384"/>
        <dbReference type="ChEBI" id="CHEBI:64479"/>
        <dbReference type="ChEBI" id="CHEBI:78449"/>
        <dbReference type="EC" id="2.3.1.39"/>
    </reaction>
</comment>
<evidence type="ECO:0000256" key="2">
    <source>
        <dbReference type="ARBA" id="ARBA00022679"/>
    </source>
</evidence>
<dbReference type="NCBIfam" id="TIGR00128">
    <property type="entry name" value="fabD"/>
    <property type="match status" value="1"/>
</dbReference>
<dbReference type="InterPro" id="IPR014043">
    <property type="entry name" value="Acyl_transferase_dom"/>
</dbReference>
<dbReference type="PANTHER" id="PTHR42681">
    <property type="entry name" value="MALONYL-COA-ACYL CARRIER PROTEIN TRANSACYLASE, MITOCHONDRIAL"/>
    <property type="match status" value="1"/>
</dbReference>
<keyword evidence="2 6" id="KW-0808">Transferase</keyword>
<evidence type="ECO:0000313" key="7">
    <source>
        <dbReference type="Proteomes" id="UP000219612"/>
    </source>
</evidence>
<proteinExistence type="predicted"/>
<dbReference type="SUPFAM" id="SSF51412">
    <property type="entry name" value="Inosine monophosphate dehydrogenase (IMPDH)"/>
    <property type="match status" value="1"/>
</dbReference>
<dbReference type="Pfam" id="PF00698">
    <property type="entry name" value="Acyl_transf_1"/>
    <property type="match status" value="1"/>
</dbReference>
<dbReference type="PANTHER" id="PTHR42681:SF1">
    <property type="entry name" value="MALONYL-COA-ACYL CARRIER PROTEIN TRANSACYLASE, MITOCHONDRIAL"/>
    <property type="match status" value="1"/>
</dbReference>
<evidence type="ECO:0000256" key="1">
    <source>
        <dbReference type="ARBA" id="ARBA00013258"/>
    </source>
</evidence>
<dbReference type="InterPro" id="IPR016036">
    <property type="entry name" value="Malonyl_transacylase_ACP-bd"/>
</dbReference>
<protein>
    <recommendedName>
        <fullName evidence="1">[acyl-carrier-protein] S-malonyltransferase</fullName>
        <ecNumber evidence="1">2.3.1.39</ecNumber>
    </recommendedName>
</protein>
<dbReference type="InterPro" id="IPR001227">
    <property type="entry name" value="Ac_transferase_dom_sf"/>
</dbReference>
<dbReference type="InterPro" id="IPR049489">
    <property type="entry name" value="FabD-like_helical_ins"/>
</dbReference>
<dbReference type="InterPro" id="IPR004410">
    <property type="entry name" value="Malonyl_CoA-ACP_transAc_FabD"/>
</dbReference>
<dbReference type="SUPFAM" id="SSF52151">
    <property type="entry name" value="FabD/lysophospholipase-like"/>
    <property type="match status" value="1"/>
</dbReference>
<reference evidence="6 7" key="1">
    <citation type="submission" date="2017-09" db="EMBL/GenBank/DDBJ databases">
        <authorList>
            <person name="Ehlers B."/>
            <person name="Leendertz F.H."/>
        </authorList>
    </citation>
    <scope>NUCLEOTIDE SEQUENCE [LARGE SCALE GENOMIC DNA]</scope>
    <source>
        <strain evidence="6 7">CGMCC 4.6857</strain>
    </source>
</reference>
<dbReference type="Proteomes" id="UP000219612">
    <property type="component" value="Unassembled WGS sequence"/>
</dbReference>
<evidence type="ECO:0000256" key="3">
    <source>
        <dbReference type="ARBA" id="ARBA00023315"/>
    </source>
</evidence>
<evidence type="ECO:0000313" key="6">
    <source>
        <dbReference type="EMBL" id="SNY24327.1"/>
    </source>
</evidence>
<accession>A0A285GL82</accession>
<dbReference type="InterPro" id="IPR014179">
    <property type="entry name" value="PfaD-like_TIM-barrel"/>
</dbReference>